<evidence type="ECO:0000313" key="3">
    <source>
        <dbReference type="Proteomes" id="UP000193884"/>
    </source>
</evidence>
<dbReference type="InterPro" id="IPR000845">
    <property type="entry name" value="Nucleoside_phosphorylase_d"/>
</dbReference>
<protein>
    <recommendedName>
        <fullName evidence="1">Nucleoside phosphorylase domain-containing protein</fullName>
    </recommendedName>
</protein>
<sequence length="361" mass="38810">MKDVAIGHVVVATKVYGFESGKDTAKGFQERPDVQTTAHALDQRARVIRQGNDWKSRLDPVVRHGDPAFFVAPIAAGEKVVASKKAAIATLIKDHYGDAIAVEMDGSGFLKGVHINHPTQGAVIRGISDLLSRKANADKAGLQQRAADAASAAAFEILSGLDVGQDRARKVKPTFVKTPPTFSKGTYFTQGEVLAEVGVLNVDQVSFAFTGAPDGYMRIIPMVRREKPLTVSSLNARVNQSEMIRATGHGGLATVNAYGAIYYDPAGAYPMGPAPLHWATQVIQNGELWSLTDALITRERAWRPEHIPLPIIPVGYPGEGLLSRAPCKRAVRCPASWADVPVRGRTRPSEHAGCASRHRSG</sequence>
<dbReference type="RefSeq" id="WP_085384522.1">
    <property type="nucleotide sequence ID" value="NZ_NAFJ01000149.1"/>
</dbReference>
<dbReference type="PANTHER" id="PTHR46832">
    <property type="entry name" value="5'-METHYLTHIOADENOSINE/S-ADENOSYLHOMOCYSTEINE NUCLEOSIDASE"/>
    <property type="match status" value="1"/>
</dbReference>
<reference evidence="2 3" key="1">
    <citation type="submission" date="2017-03" db="EMBL/GenBank/DDBJ databases">
        <title>Whole genome sequences of fourteen strains of Bradyrhizobium canariense and one strain of Bradyrhizobium japonicum isolated from Lupinus (Papilionoideae: Genisteae) species in Algeria.</title>
        <authorList>
            <person name="Crovadore J."/>
            <person name="Chekireb D."/>
            <person name="Brachmann A."/>
            <person name="Chablais R."/>
            <person name="Cochard B."/>
            <person name="Lefort F."/>
        </authorList>
    </citation>
    <scope>NUCLEOTIDE SEQUENCE [LARGE SCALE GENOMIC DNA]</scope>
    <source>
        <strain evidence="2 3">UBMAN05</strain>
    </source>
</reference>
<name>A0ABX3X300_9BRAD</name>
<dbReference type="Gene3D" id="3.40.50.1580">
    <property type="entry name" value="Nucleoside phosphorylase domain"/>
    <property type="match status" value="1"/>
</dbReference>
<gene>
    <name evidence="2" type="ORF">BST63_16390</name>
</gene>
<feature type="domain" description="Nucleoside phosphorylase" evidence="1">
    <location>
        <begin position="2"/>
        <end position="157"/>
    </location>
</feature>
<dbReference type="PANTHER" id="PTHR46832:SF1">
    <property type="entry name" value="5'-METHYLTHIOADENOSINE_S-ADENOSYLHOMOCYSTEINE NUCLEOSIDASE"/>
    <property type="match status" value="1"/>
</dbReference>
<accession>A0ABX3X300</accession>
<comment type="caution">
    <text evidence="2">The sequence shown here is derived from an EMBL/GenBank/DDBJ whole genome shotgun (WGS) entry which is preliminary data.</text>
</comment>
<keyword evidence="3" id="KW-1185">Reference proteome</keyword>
<evidence type="ECO:0000259" key="1">
    <source>
        <dbReference type="Pfam" id="PF01048"/>
    </source>
</evidence>
<dbReference type="InterPro" id="IPR035994">
    <property type="entry name" value="Nucleoside_phosphorylase_sf"/>
</dbReference>
<proteinExistence type="predicted"/>
<dbReference type="Pfam" id="PF01048">
    <property type="entry name" value="PNP_UDP_1"/>
    <property type="match status" value="1"/>
</dbReference>
<evidence type="ECO:0000313" key="2">
    <source>
        <dbReference type="EMBL" id="OSJ28739.1"/>
    </source>
</evidence>
<dbReference type="Proteomes" id="UP000193884">
    <property type="component" value="Unassembled WGS sequence"/>
</dbReference>
<dbReference type="EMBL" id="NAFK01000160">
    <property type="protein sequence ID" value="OSJ28739.1"/>
    <property type="molecule type" value="Genomic_DNA"/>
</dbReference>
<organism evidence="2 3">
    <name type="scientific">Bradyrhizobium canariense</name>
    <dbReference type="NCBI Taxonomy" id="255045"/>
    <lineage>
        <taxon>Bacteria</taxon>
        <taxon>Pseudomonadati</taxon>
        <taxon>Pseudomonadota</taxon>
        <taxon>Alphaproteobacteria</taxon>
        <taxon>Hyphomicrobiales</taxon>
        <taxon>Nitrobacteraceae</taxon>
        <taxon>Bradyrhizobium</taxon>
    </lineage>
</organism>
<dbReference type="SUPFAM" id="SSF53167">
    <property type="entry name" value="Purine and uridine phosphorylases"/>
    <property type="match status" value="1"/>
</dbReference>